<feature type="region of interest" description="Disordered" evidence="1">
    <location>
        <begin position="23"/>
        <end position="42"/>
    </location>
</feature>
<evidence type="ECO:0000313" key="3">
    <source>
        <dbReference type="Proteomes" id="UP000324800"/>
    </source>
</evidence>
<dbReference type="Proteomes" id="UP000324800">
    <property type="component" value="Unassembled WGS sequence"/>
</dbReference>
<comment type="caution">
    <text evidence="2">The sequence shown here is derived from an EMBL/GenBank/DDBJ whole genome shotgun (WGS) entry which is preliminary data.</text>
</comment>
<organism evidence="2 3">
    <name type="scientific">Streblomastix strix</name>
    <dbReference type="NCBI Taxonomy" id="222440"/>
    <lineage>
        <taxon>Eukaryota</taxon>
        <taxon>Metamonada</taxon>
        <taxon>Preaxostyla</taxon>
        <taxon>Oxymonadida</taxon>
        <taxon>Streblomastigidae</taxon>
        <taxon>Streblomastix</taxon>
    </lineage>
</organism>
<name>A0A5J4X993_9EUKA</name>
<feature type="compositionally biased region" description="Basic and acidic residues" evidence="1">
    <location>
        <begin position="28"/>
        <end position="37"/>
    </location>
</feature>
<evidence type="ECO:0000313" key="2">
    <source>
        <dbReference type="EMBL" id="KAA6403462.1"/>
    </source>
</evidence>
<feature type="region of interest" description="Disordered" evidence="1">
    <location>
        <begin position="738"/>
        <end position="757"/>
    </location>
</feature>
<protein>
    <submittedName>
        <fullName evidence="2">Uncharacterized protein</fullName>
    </submittedName>
</protein>
<dbReference type="AlphaFoldDB" id="A0A5J4X993"/>
<reference evidence="2 3" key="1">
    <citation type="submission" date="2019-03" db="EMBL/GenBank/DDBJ databases">
        <title>Single cell metagenomics reveals metabolic interactions within the superorganism composed of flagellate Streblomastix strix and complex community of Bacteroidetes bacteria on its surface.</title>
        <authorList>
            <person name="Treitli S.C."/>
            <person name="Kolisko M."/>
            <person name="Husnik F."/>
            <person name="Keeling P."/>
            <person name="Hampl V."/>
        </authorList>
    </citation>
    <scope>NUCLEOTIDE SEQUENCE [LARGE SCALE GENOMIC DNA]</scope>
    <source>
        <strain evidence="2">ST1C</strain>
    </source>
</reference>
<feature type="region of interest" description="Disordered" evidence="1">
    <location>
        <begin position="835"/>
        <end position="870"/>
    </location>
</feature>
<evidence type="ECO:0000256" key="1">
    <source>
        <dbReference type="SAM" id="MobiDB-lite"/>
    </source>
</evidence>
<gene>
    <name evidence="2" type="ORF">EZS28_001016</name>
</gene>
<feature type="compositionally biased region" description="Basic and acidic residues" evidence="1">
    <location>
        <begin position="848"/>
        <end position="861"/>
    </location>
</feature>
<feature type="region of interest" description="Disordered" evidence="1">
    <location>
        <begin position="473"/>
        <end position="528"/>
    </location>
</feature>
<accession>A0A5J4X993</accession>
<sequence length="938" mass="108493">MQSKQKIEDLARAIISFADSYTNMKGRKQNEQSESEPKPSLMDVTSSLQSLSKQIYIDPCKSLIQIPKLLQSLVALSRFKVGTHIDSDEDRQRVQMRSNSRDCLRLIQFYGDEQAQQELINIGFGKVMSITFSTAGGKGEEQDEEIYYGLQNIFNFLLELRKGRNGQHSSFQPLPLLARIFIEQMEEEGANEEIEVQMKNNKISGSIKREANKAKATALNHLHNGRKFHPIEPQPILAQLANEQIEEEGVLEEVEGHLINKEKVLGVDIKFNAGKTKCILLNFFHGPDFNQCKGFYVAFVFDDVETFLGGADWQEIIQSLERSTIPPIFDHKAISDICHIPQAQLHLLDQLRYIMTFRGYFGIYDNETILQFKQRVIHQIKNSSKARRWWRRHQGNVIPLYSQVCSDIVISEEEGEIYQQNDAKVEQQQGINEKQKEFEPNLEISSIKKDTEQQTNETLSFNKNDITETQLIEEPDLSDLESTSYDSSEYEEDQQQDNKPTTTQIKQKLVRKKKKNNNSTFNSDNRRTPRIQAEDFQCYACRITRPKNELELIDNNNKNKQSNSFGKQLQPQFPYNEKKSVSGTNLFNYFSPFASTYELPPQPSVSAQLIIDPNEMNLNNQINQLHTFPPLKNNSPLNYSQFRSQQQPHNFSLFANVDDSYCTLKNDPVMTKNKPQFCKNSNQCVDQFNSLYGLQNTQQTNSQPQIDINRDGIPIIVFCVPGQIHVFDIEDQQQLEKKRKQQSTLQDNNNNEDKDDIDLNGEMCLVMTQGRRIIQQTIVPKEMPFTNAIRILQLSAYPSGGVYVKQPTDAIVHDMNGNRQIAVTRQMDINADPQLEPVYQPNNEDDESTNREINKQDSEQRKQKRIKRRNQMKKKYSNLNINEYSQGIEPHTSIWELWGDHQDTVGGRILYKNRNIINIRNKSFNKRRRKIQTIEASC</sequence>
<proteinExistence type="predicted"/>
<dbReference type="EMBL" id="SNRW01000098">
    <property type="protein sequence ID" value="KAA6403462.1"/>
    <property type="molecule type" value="Genomic_DNA"/>
</dbReference>